<comment type="caution">
    <text evidence="2">The sequence shown here is derived from an EMBL/GenBank/DDBJ whole genome shotgun (WGS) entry which is preliminary data.</text>
</comment>
<dbReference type="Gene3D" id="3.40.50.720">
    <property type="entry name" value="NAD(P)-binding Rossmann-like Domain"/>
    <property type="match status" value="1"/>
</dbReference>
<dbReference type="HOGENOM" id="CLU_007383_0_2_11"/>
<dbReference type="SUPFAM" id="SSF51735">
    <property type="entry name" value="NAD(P)-binding Rossmann-fold domains"/>
    <property type="match status" value="1"/>
</dbReference>
<dbReference type="Pfam" id="PF01370">
    <property type="entry name" value="Epimerase"/>
    <property type="match status" value="1"/>
</dbReference>
<dbReference type="InterPro" id="IPR050177">
    <property type="entry name" value="Lipid_A_modif_metabolic_enz"/>
</dbReference>
<organism evidence="2 3">
    <name type="scientific">Candidatus Neomicrothrix parvicella RN1</name>
    <dbReference type="NCBI Taxonomy" id="1229780"/>
    <lineage>
        <taxon>Bacteria</taxon>
        <taxon>Bacillati</taxon>
        <taxon>Actinomycetota</taxon>
        <taxon>Acidimicrobiia</taxon>
        <taxon>Acidimicrobiales</taxon>
        <taxon>Microthrixaceae</taxon>
        <taxon>Candidatus Neomicrothrix</taxon>
    </lineage>
</organism>
<name>R4Z2U8_9ACTN</name>
<dbReference type="Proteomes" id="UP000018291">
    <property type="component" value="Unassembled WGS sequence"/>
</dbReference>
<dbReference type="RefSeq" id="WP_012229803.1">
    <property type="nucleotide sequence ID" value="NZ_HG422565.1"/>
</dbReference>
<evidence type="ECO:0000313" key="2">
    <source>
        <dbReference type="EMBL" id="CCM65249.1"/>
    </source>
</evidence>
<feature type="domain" description="NAD-dependent epimerase/dehydratase" evidence="1">
    <location>
        <begin position="10"/>
        <end position="236"/>
    </location>
</feature>
<sequence>MARRTGPSNVLITGLGTFWGGRVAKALEADDRVGHIIGLDVEAPTIELDRTEYVRTDQNYSILSRIVDKCGIDTILHTFLVVDPTQFTSRRMHEINVIGTMNLFAAASAPNSTVRTVVVKSSAMAYGTAPEDPTWFSEDTPRSHNPRSTVERSIAQVEGYVRDFNLDNPEVAVSVLRFANVLGADIRTPLTRALELPLVPTVFGFDPRLQFAHEEDVVRSILFAMNHRLAGTYNVAGDGLLPWSEVISMVGKRPGYLPAIGADLATLPLQRLGLIDLPPAYLALLRYGRGIDNSKLKAAGFKYDFTSAQSVDSFVRALRLRRTMGRHRPKYRYESDVEQFFRHSPAVIRNRAAQVEDEPDGA</sequence>
<dbReference type="EMBL" id="CANL01000060">
    <property type="protein sequence ID" value="CCM65249.1"/>
    <property type="molecule type" value="Genomic_DNA"/>
</dbReference>
<reference evidence="2 3" key="1">
    <citation type="journal article" date="2013" name="ISME J.">
        <title>Metabolic model for the filamentous 'Candidatus Microthrix parvicella' based on genomic and metagenomic analyses.</title>
        <authorList>
            <person name="Jon McIlroy S."/>
            <person name="Kristiansen R."/>
            <person name="Albertsen M."/>
            <person name="Michael Karst S."/>
            <person name="Rossetti S."/>
            <person name="Lund Nielsen J."/>
            <person name="Tandoi V."/>
            <person name="James Seviour R."/>
            <person name="Nielsen P.H."/>
        </authorList>
    </citation>
    <scope>NUCLEOTIDE SEQUENCE [LARGE SCALE GENOMIC DNA]</scope>
    <source>
        <strain evidence="2 3">RN1</strain>
    </source>
</reference>
<evidence type="ECO:0000259" key="1">
    <source>
        <dbReference type="Pfam" id="PF01370"/>
    </source>
</evidence>
<dbReference type="eggNOG" id="COG0451">
    <property type="taxonomic scope" value="Bacteria"/>
</dbReference>
<accession>R4Z2U8</accession>
<dbReference type="InterPro" id="IPR001509">
    <property type="entry name" value="Epimerase_deHydtase"/>
</dbReference>
<dbReference type="InterPro" id="IPR036291">
    <property type="entry name" value="NAD(P)-bd_dom_sf"/>
</dbReference>
<dbReference type="PANTHER" id="PTHR43245">
    <property type="entry name" value="BIFUNCTIONAL POLYMYXIN RESISTANCE PROTEIN ARNA"/>
    <property type="match status" value="1"/>
</dbReference>
<dbReference type="STRING" id="1229780.BN381_630011"/>
<dbReference type="AlphaFoldDB" id="R4Z2U8"/>
<dbReference type="PANTHER" id="PTHR43245:SF52">
    <property type="entry name" value="NAD-DEPENDENT EPIMERASE_DEHYDRATASE"/>
    <property type="match status" value="1"/>
</dbReference>
<evidence type="ECO:0000313" key="3">
    <source>
        <dbReference type="Proteomes" id="UP000018291"/>
    </source>
</evidence>
<proteinExistence type="predicted"/>
<protein>
    <submittedName>
        <fullName evidence="2">Putative NAD-dependent epimerase/dehydratase</fullName>
    </submittedName>
</protein>
<gene>
    <name evidence="2" type="ORF">BN381_630011</name>
</gene>
<dbReference type="OrthoDB" id="3205647at2"/>
<keyword evidence="3" id="KW-1185">Reference proteome</keyword>